<organism evidence="2">
    <name type="scientific">Curvibacter symbiont subsp. Hydra magnipapillata</name>
    <dbReference type="NCBI Taxonomy" id="667019"/>
    <lineage>
        <taxon>Bacteria</taxon>
        <taxon>Pseudomonadati</taxon>
        <taxon>Pseudomonadota</taxon>
        <taxon>Betaproteobacteria</taxon>
        <taxon>Burkholderiales</taxon>
        <taxon>Comamonadaceae</taxon>
        <taxon>Curvibacter</taxon>
    </lineage>
</organism>
<sequence length="84" mass="9260">MSASAVTCSPKLTGSNQPETAKRSKSHFSHVTGRSGRRYGVTGNDVRRIKSKVDQRFCKLGGRRKGGIAKEDCLDESVYRNLQC</sequence>
<reference evidence="2" key="1">
    <citation type="journal article" date="2010" name="Nature">
        <title>The dynamic genome of Hydra.</title>
        <authorList>
            <person name="Chapman J.A."/>
            <person name="Kirkness E.F."/>
            <person name="Simakov O."/>
            <person name="Hampson S.E."/>
            <person name="Mitros T."/>
            <person name="Weinmaier T."/>
            <person name="Rattei T."/>
            <person name="Balasubramanian P.G."/>
            <person name="Borman J."/>
            <person name="Busam D."/>
            <person name="Disbennett K."/>
            <person name="Pfannkoch C."/>
            <person name="Sumin N."/>
            <person name="Sutton G."/>
            <person name="Viswanathan L."/>
            <person name="Walenz B."/>
            <person name="Goodstein D.M."/>
            <person name="Hellsten U."/>
            <person name="Kawashima T."/>
            <person name="Prochnik S.E."/>
            <person name="Putnam N.H."/>
            <person name="Shu S."/>
            <person name="Blumberg B."/>
            <person name="Dana C.E."/>
            <person name="Gee L."/>
            <person name="Kibler D.F."/>
            <person name="Law L."/>
            <person name="Lindgens D."/>
            <person name="Martinez D.E."/>
            <person name="Peng J."/>
            <person name="Wigge P.A."/>
            <person name="Bertulat B."/>
            <person name="Guder C."/>
            <person name="Nakamura Y."/>
            <person name="Ozbek S."/>
            <person name="Watanabe H."/>
            <person name="Khalturin K."/>
            <person name="Hemmrich G."/>
            <person name="Franke A."/>
            <person name="Augustin R."/>
            <person name="Fraune S."/>
            <person name="Hayakawa E."/>
            <person name="Hayakawa S."/>
            <person name="Hirose M."/>
            <person name="Hwang J."/>
            <person name="Ikeo K."/>
            <person name="Nishimiya-Fujisawa C."/>
            <person name="Ogura A."/>
            <person name="Takahashi T."/>
            <person name="Steinmetz P.R."/>
            <person name="Zhang X."/>
            <person name="Aufschnaiter R."/>
            <person name="Eder M.K."/>
            <person name="Gorny A.K."/>
            <person name="Salvenmoser W."/>
            <person name="Heimberg A.M."/>
            <person name="Wheeler B.M."/>
            <person name="Peterson K.J."/>
            <person name="Boettger A."/>
            <person name="Tischler P."/>
            <person name="Wolf A."/>
            <person name="Gojobori T."/>
            <person name="Remington K.A."/>
            <person name="Strausberg R.L."/>
            <person name="Venter J."/>
            <person name="Technau U."/>
            <person name="Hobmayer B."/>
            <person name="Bosch T.C."/>
            <person name="Holstein T.W."/>
            <person name="Fujisawa T."/>
            <person name="Bode H.R."/>
            <person name="David C.N."/>
            <person name="Rokhsar D.S."/>
            <person name="Steele R.E."/>
        </authorList>
    </citation>
    <scope>NUCLEOTIDE SEQUENCE</scope>
</reference>
<evidence type="ECO:0000313" key="2">
    <source>
        <dbReference type="EMBL" id="CBA28288.1"/>
    </source>
</evidence>
<protein>
    <submittedName>
        <fullName evidence="2">Uncharacterized protein</fullName>
    </submittedName>
</protein>
<gene>
    <name evidence="2" type="ORF">Csp_A06520</name>
</gene>
<feature type="compositionally biased region" description="Polar residues" evidence="1">
    <location>
        <begin position="1"/>
        <end position="19"/>
    </location>
</feature>
<dbReference type="EMBL" id="FN543104">
    <property type="protein sequence ID" value="CBA28288.1"/>
    <property type="molecule type" value="Genomic_DNA"/>
</dbReference>
<accession>C9Y951</accession>
<name>C9Y951_CURXX</name>
<dbReference type="AlphaFoldDB" id="C9Y951"/>
<proteinExistence type="predicted"/>
<evidence type="ECO:0000256" key="1">
    <source>
        <dbReference type="SAM" id="MobiDB-lite"/>
    </source>
</evidence>
<feature type="region of interest" description="Disordered" evidence="1">
    <location>
        <begin position="1"/>
        <end position="41"/>
    </location>
</feature>